<protein>
    <submittedName>
        <fullName evidence="3">Uncharacterized protein</fullName>
    </submittedName>
</protein>
<comment type="caution">
    <text evidence="3">The sequence shown here is derived from an EMBL/GenBank/DDBJ whole genome shotgun (WGS) entry which is preliminary data.</text>
</comment>
<sequence>MAKLLGDYFKTRGLSSHTELFGTCDHSHIATINSNSAVDSVNSIAVQNSANFSPKGRAGSTTGSSKDLLAAPKFDISIWRMVAYGVGHFYNDLCASMWFTYLMIFLQNVLTFPGTLAGTLMFIGQIVDAISTPCVGLASDGSILPPLLRRLGRRTGWHVIGVIFITLSFPFVFNTCLPCASDSSYGWIFAWFVPFVVLFQVGWASVQVSHLALIPELSKNNNCRTAMSSLRFEDYRK</sequence>
<dbReference type="AlphaFoldDB" id="A0ABD6F047"/>
<feature type="transmembrane region" description="Helical" evidence="2">
    <location>
        <begin position="155"/>
        <end position="173"/>
    </location>
</feature>
<feature type="transmembrane region" description="Helical" evidence="2">
    <location>
        <begin position="185"/>
        <end position="206"/>
    </location>
</feature>
<dbReference type="InterPro" id="IPR039672">
    <property type="entry name" value="MFS_2"/>
</dbReference>
<dbReference type="Proteomes" id="UP001608902">
    <property type="component" value="Unassembled WGS sequence"/>
</dbReference>
<comment type="similarity">
    <text evidence="1">Belongs to the major facilitator superfamily.</text>
</comment>
<keyword evidence="2" id="KW-0472">Membrane</keyword>
<name>A0ABD6F047_9BILA</name>
<dbReference type="PANTHER" id="PTHR11328">
    <property type="entry name" value="MAJOR FACILITATOR SUPERFAMILY DOMAIN-CONTAINING PROTEIN"/>
    <property type="match status" value="1"/>
</dbReference>
<proteinExistence type="inferred from homology"/>
<dbReference type="PANTHER" id="PTHR11328:SF28">
    <property type="entry name" value="MAJOR FACILITATOR SUPERFAMILY DOMAIN-CONTAINING PROTEIN 12"/>
    <property type="match status" value="1"/>
</dbReference>
<evidence type="ECO:0000313" key="3">
    <source>
        <dbReference type="EMBL" id="MFH4982843.1"/>
    </source>
</evidence>
<evidence type="ECO:0000256" key="1">
    <source>
        <dbReference type="ARBA" id="ARBA00008335"/>
    </source>
</evidence>
<dbReference type="Pfam" id="PF13347">
    <property type="entry name" value="MFS_2"/>
    <property type="match status" value="1"/>
</dbReference>
<keyword evidence="2" id="KW-0812">Transmembrane</keyword>
<keyword evidence="2" id="KW-1133">Transmembrane helix</keyword>
<dbReference type="Gene3D" id="1.20.1250.20">
    <property type="entry name" value="MFS general substrate transporter like domains"/>
    <property type="match status" value="1"/>
</dbReference>
<dbReference type="SUPFAM" id="SSF103473">
    <property type="entry name" value="MFS general substrate transporter"/>
    <property type="match status" value="1"/>
</dbReference>
<evidence type="ECO:0000313" key="4">
    <source>
        <dbReference type="Proteomes" id="UP001608902"/>
    </source>
</evidence>
<reference evidence="3 4" key="1">
    <citation type="submission" date="2024-08" db="EMBL/GenBank/DDBJ databases">
        <title>Gnathostoma spinigerum genome.</title>
        <authorList>
            <person name="Gonzalez-Bertolin B."/>
            <person name="Monzon S."/>
            <person name="Zaballos A."/>
            <person name="Jimenez P."/>
            <person name="Dekumyoy P."/>
            <person name="Varona S."/>
            <person name="Cuesta I."/>
            <person name="Sumanam S."/>
            <person name="Adisakwattana P."/>
            <person name="Gasser R.B."/>
            <person name="Hernandez-Gonzalez A."/>
            <person name="Young N.D."/>
            <person name="Perteguer M.J."/>
        </authorList>
    </citation>
    <scope>NUCLEOTIDE SEQUENCE [LARGE SCALE GENOMIC DNA]</scope>
    <source>
        <strain evidence="3">AL3</strain>
        <tissue evidence="3">Liver</tissue>
    </source>
</reference>
<evidence type="ECO:0000256" key="2">
    <source>
        <dbReference type="SAM" id="Phobius"/>
    </source>
</evidence>
<accession>A0ABD6F047</accession>
<feature type="transmembrane region" description="Helical" evidence="2">
    <location>
        <begin position="98"/>
        <end position="123"/>
    </location>
</feature>
<gene>
    <name evidence="3" type="ORF">AB6A40_009552</name>
</gene>
<keyword evidence="4" id="KW-1185">Reference proteome</keyword>
<dbReference type="InterPro" id="IPR036259">
    <property type="entry name" value="MFS_trans_sf"/>
</dbReference>
<dbReference type="EMBL" id="JBGFUD010010261">
    <property type="protein sequence ID" value="MFH4982843.1"/>
    <property type="molecule type" value="Genomic_DNA"/>
</dbReference>
<organism evidence="3 4">
    <name type="scientific">Gnathostoma spinigerum</name>
    <dbReference type="NCBI Taxonomy" id="75299"/>
    <lineage>
        <taxon>Eukaryota</taxon>
        <taxon>Metazoa</taxon>
        <taxon>Ecdysozoa</taxon>
        <taxon>Nematoda</taxon>
        <taxon>Chromadorea</taxon>
        <taxon>Rhabditida</taxon>
        <taxon>Spirurina</taxon>
        <taxon>Gnathostomatomorpha</taxon>
        <taxon>Gnathostomatoidea</taxon>
        <taxon>Gnathostomatidae</taxon>
        <taxon>Gnathostoma</taxon>
    </lineage>
</organism>